<evidence type="ECO:0000259" key="1">
    <source>
        <dbReference type="Pfam" id="PF19480"/>
    </source>
</evidence>
<keyword evidence="3" id="KW-1185">Reference proteome</keyword>
<protein>
    <submittedName>
        <fullName evidence="2">Cupin fold metalloprotein, WbuC family</fullName>
    </submittedName>
</protein>
<dbReference type="AlphaFoldDB" id="A0A6M0RY81"/>
<reference evidence="2 3" key="1">
    <citation type="journal article" date="2020" name="Microb. Ecol.">
        <title>Ecogenomics of the Marine Benthic Filamentous Cyanobacterium Adonisia.</title>
        <authorList>
            <person name="Walter J.M."/>
            <person name="Coutinho F.H."/>
            <person name="Leomil L."/>
            <person name="Hargreaves P.I."/>
            <person name="Campeao M.E."/>
            <person name="Vieira V.V."/>
            <person name="Silva B.S."/>
            <person name="Fistarol G.O."/>
            <person name="Salomon P.S."/>
            <person name="Sawabe T."/>
            <person name="Mino S."/>
            <person name="Hosokawa M."/>
            <person name="Miyashita H."/>
            <person name="Maruyama F."/>
            <person name="van Verk M.C."/>
            <person name="Dutilh B.E."/>
            <person name="Thompson C.C."/>
            <person name="Thompson F.L."/>
        </authorList>
    </citation>
    <scope>NUCLEOTIDE SEQUENCE [LARGE SCALE GENOMIC DNA]</scope>
    <source>
        <strain evidence="2 3">CCMR0081</strain>
    </source>
</reference>
<proteinExistence type="predicted"/>
<dbReference type="SUPFAM" id="SSF51182">
    <property type="entry name" value="RmlC-like cupins"/>
    <property type="match status" value="1"/>
</dbReference>
<dbReference type="NCBIfam" id="TIGR04366">
    <property type="entry name" value="cupin_WbuC"/>
    <property type="match status" value="1"/>
</dbReference>
<comment type="caution">
    <text evidence="2">The sequence shown here is derived from an EMBL/GenBank/DDBJ whole genome shotgun (WGS) entry which is preliminary data.</text>
</comment>
<evidence type="ECO:0000313" key="2">
    <source>
        <dbReference type="EMBL" id="NEZ61106.1"/>
    </source>
</evidence>
<name>A0A6M0RY81_9CYAN</name>
<dbReference type="InterPro" id="IPR027565">
    <property type="entry name" value="Cupin_WbuC"/>
</dbReference>
<organism evidence="2 3">
    <name type="scientific">Adonisia turfae CCMR0081</name>
    <dbReference type="NCBI Taxonomy" id="2292702"/>
    <lineage>
        <taxon>Bacteria</taxon>
        <taxon>Bacillati</taxon>
        <taxon>Cyanobacteriota</taxon>
        <taxon>Adonisia</taxon>
        <taxon>Adonisia turfae</taxon>
    </lineage>
</organism>
<dbReference type="CDD" id="cd07005">
    <property type="entry name" value="cupin_WbuC-like"/>
    <property type="match status" value="1"/>
</dbReference>
<dbReference type="InterPro" id="IPR046058">
    <property type="entry name" value="WbuC_cupin"/>
</dbReference>
<evidence type="ECO:0000313" key="3">
    <source>
        <dbReference type="Proteomes" id="UP000481033"/>
    </source>
</evidence>
<dbReference type="Pfam" id="PF19480">
    <property type="entry name" value="DUF6016"/>
    <property type="match status" value="1"/>
</dbReference>
<dbReference type="InterPro" id="IPR011051">
    <property type="entry name" value="RmlC_Cupin_sf"/>
</dbReference>
<dbReference type="Proteomes" id="UP000481033">
    <property type="component" value="Unassembled WGS sequence"/>
</dbReference>
<dbReference type="RefSeq" id="WP_163703349.1">
    <property type="nucleotide sequence ID" value="NZ_QXHD01000004.1"/>
</dbReference>
<sequence length="162" mass="18170">MPTVIKRVSQELFDSVSQEASALPRLRKNHNLHQLPDSVQRFINVLQPGTYVRPHRHLRAKDSNGFELFLVLQGEIGFLILNEQGQVIQIERLCAQGPTYGLELAEGQYHSLIALAPNTVMFEIKEGPYVPAADKDFMQQFPAEGTVAAQQQVQAWAELFSG</sequence>
<feature type="domain" description="Cupin fold metalloprotein WbuC cupin" evidence="1">
    <location>
        <begin position="9"/>
        <end position="92"/>
    </location>
</feature>
<accession>A0A6M0RY81</accession>
<gene>
    <name evidence="2" type="ORF">DXZ20_36820</name>
</gene>
<dbReference type="EMBL" id="QXHD01000004">
    <property type="protein sequence ID" value="NEZ61106.1"/>
    <property type="molecule type" value="Genomic_DNA"/>
</dbReference>